<reference evidence="2 3" key="1">
    <citation type="submission" date="2015-06" db="EMBL/GenBank/DDBJ databases">
        <title>Talaromyces atroroseus IBT 11181 draft genome.</title>
        <authorList>
            <person name="Rasmussen K.B."/>
            <person name="Rasmussen S."/>
            <person name="Petersen B."/>
            <person name="Sicheritz-Ponten T."/>
            <person name="Mortensen U.H."/>
            <person name="Thrane U."/>
        </authorList>
    </citation>
    <scope>NUCLEOTIDE SEQUENCE [LARGE SCALE GENOMIC DNA]</scope>
    <source>
        <strain evidence="2 3">IBT 11181</strain>
    </source>
</reference>
<dbReference type="GeneID" id="31001972"/>
<dbReference type="AlphaFoldDB" id="A0A225ALK7"/>
<evidence type="ECO:0000256" key="1">
    <source>
        <dbReference type="SAM" id="MobiDB-lite"/>
    </source>
</evidence>
<gene>
    <name evidence="2" type="ORF">UA08_02217</name>
</gene>
<keyword evidence="3" id="KW-1185">Reference proteome</keyword>
<dbReference type="RefSeq" id="XP_020121911.1">
    <property type="nucleotide sequence ID" value="XM_020265114.1"/>
</dbReference>
<name>A0A225ALK7_TALAT</name>
<protein>
    <submittedName>
        <fullName evidence="2">Uncharacterized protein</fullName>
    </submittedName>
</protein>
<dbReference type="EMBL" id="LFMY01000003">
    <property type="protein sequence ID" value="OKL61790.1"/>
    <property type="molecule type" value="Genomic_DNA"/>
</dbReference>
<evidence type="ECO:0000313" key="2">
    <source>
        <dbReference type="EMBL" id="OKL61790.1"/>
    </source>
</evidence>
<comment type="caution">
    <text evidence="2">The sequence shown here is derived from an EMBL/GenBank/DDBJ whole genome shotgun (WGS) entry which is preliminary data.</text>
</comment>
<evidence type="ECO:0000313" key="3">
    <source>
        <dbReference type="Proteomes" id="UP000214365"/>
    </source>
</evidence>
<proteinExistence type="predicted"/>
<accession>A0A225ALK7</accession>
<organism evidence="2 3">
    <name type="scientific">Talaromyces atroroseus</name>
    <dbReference type="NCBI Taxonomy" id="1441469"/>
    <lineage>
        <taxon>Eukaryota</taxon>
        <taxon>Fungi</taxon>
        <taxon>Dikarya</taxon>
        <taxon>Ascomycota</taxon>
        <taxon>Pezizomycotina</taxon>
        <taxon>Eurotiomycetes</taxon>
        <taxon>Eurotiomycetidae</taxon>
        <taxon>Eurotiales</taxon>
        <taxon>Trichocomaceae</taxon>
        <taxon>Talaromyces</taxon>
        <taxon>Talaromyces sect. Trachyspermi</taxon>
    </lineage>
</organism>
<dbReference type="Proteomes" id="UP000214365">
    <property type="component" value="Unassembled WGS sequence"/>
</dbReference>
<feature type="region of interest" description="Disordered" evidence="1">
    <location>
        <begin position="155"/>
        <end position="201"/>
    </location>
</feature>
<dbReference type="OrthoDB" id="196103at2759"/>
<sequence length="201" mass="22725">MISGGLTAELIIGSCISLYIWLDVVNHEEFDFSADPPAVDWSDSGSPLGANGPSSLAYFVGMNKCTRSFGVCIPLIVAGQLSLQFGLYVLGSIGLFWIPLKQWFRVSIPNDPIRRSHFFVALCLETRYYTFYSRLHFLPLLDFVITITNEKKNHRDKVTKNKAKNKTTKNLNAKQISEEILESSDDSSKKYQDFEAEQQGW</sequence>